<gene>
    <name evidence="4" type="ORF">ABS311_13940</name>
</gene>
<evidence type="ECO:0000259" key="3">
    <source>
        <dbReference type="PROSITE" id="PS50109"/>
    </source>
</evidence>
<dbReference type="PROSITE" id="PS50109">
    <property type="entry name" value="HIS_KIN"/>
    <property type="match status" value="1"/>
</dbReference>
<dbReference type="InterPro" id="IPR013655">
    <property type="entry name" value="PAS_fold_3"/>
</dbReference>
<dbReference type="SMART" id="SM00387">
    <property type="entry name" value="HATPase_c"/>
    <property type="match status" value="1"/>
</dbReference>
<dbReference type="InterPro" id="IPR004358">
    <property type="entry name" value="Sig_transdc_His_kin-like_C"/>
</dbReference>
<name>A0ABV1RJS6_9ALTE</name>
<dbReference type="InterPro" id="IPR005467">
    <property type="entry name" value="His_kinase_dom"/>
</dbReference>
<dbReference type="InterPro" id="IPR036890">
    <property type="entry name" value="HATPase_C_sf"/>
</dbReference>
<dbReference type="PRINTS" id="PR00344">
    <property type="entry name" value="BCTRLSENSOR"/>
</dbReference>
<dbReference type="GO" id="GO:0004673">
    <property type="term" value="F:protein histidine kinase activity"/>
    <property type="evidence" value="ECO:0007669"/>
    <property type="project" value="UniProtKB-EC"/>
</dbReference>
<protein>
    <recommendedName>
        <fullName evidence="2">histidine kinase</fullName>
        <ecNumber evidence="2">2.7.13.3</ecNumber>
    </recommendedName>
</protein>
<dbReference type="SUPFAM" id="SSF55785">
    <property type="entry name" value="PYP-like sensor domain (PAS domain)"/>
    <property type="match status" value="1"/>
</dbReference>
<accession>A0ABV1RJS6</accession>
<dbReference type="SUPFAM" id="SSF55874">
    <property type="entry name" value="ATPase domain of HSP90 chaperone/DNA topoisomerase II/histidine kinase"/>
    <property type="match status" value="1"/>
</dbReference>
<feature type="domain" description="Histidine kinase" evidence="3">
    <location>
        <begin position="195"/>
        <end position="429"/>
    </location>
</feature>
<dbReference type="Pfam" id="PF08447">
    <property type="entry name" value="PAS_3"/>
    <property type="match status" value="1"/>
</dbReference>
<dbReference type="Gene3D" id="1.10.287.130">
    <property type="match status" value="1"/>
</dbReference>
<dbReference type="Pfam" id="PF02518">
    <property type="entry name" value="HATPase_c"/>
    <property type="match status" value="1"/>
</dbReference>
<dbReference type="Gene3D" id="3.30.450.20">
    <property type="entry name" value="PAS domain"/>
    <property type="match status" value="1"/>
</dbReference>
<reference evidence="4 5" key="1">
    <citation type="submission" date="2024-06" db="EMBL/GenBank/DDBJ databases">
        <authorList>
            <person name="Chen R.Y."/>
        </authorList>
    </citation>
    <scope>NUCLEOTIDE SEQUENCE [LARGE SCALE GENOMIC DNA]</scope>
    <source>
        <strain evidence="4 5">D2</strain>
    </source>
</reference>
<dbReference type="EMBL" id="JBELOE010000239">
    <property type="protein sequence ID" value="MER2492980.1"/>
    <property type="molecule type" value="Genomic_DNA"/>
</dbReference>
<dbReference type="Gene3D" id="3.30.565.10">
    <property type="entry name" value="Histidine kinase-like ATPase, C-terminal domain"/>
    <property type="match status" value="1"/>
</dbReference>
<keyword evidence="5" id="KW-1185">Reference proteome</keyword>
<dbReference type="InterPro" id="IPR035965">
    <property type="entry name" value="PAS-like_dom_sf"/>
</dbReference>
<dbReference type="PANTHER" id="PTHR43065:SF47">
    <property type="match status" value="1"/>
</dbReference>
<evidence type="ECO:0000313" key="5">
    <source>
        <dbReference type="Proteomes" id="UP001467690"/>
    </source>
</evidence>
<sequence length="435" mass="50148">MGAVIYFYSKRHKQYKDYHHALLCLYETLSQNHEQIWRLDLQNRELVYYDANLSPTPVTTLDWESEEHLKTWVYADDIEQLQKKFKDFLAGKENSFCAEYRQMLAPKKWRWVQLRGNAYTSAKGDKFMYGLLLNIEHLINTQQQLERSLSELTEAKSELSFSADITANAISEMAYYQDEMLIHKQMADIANRVPEFTHEINTPIGICVTAISHMQQSLEQLTDKTQTNKLTKNALTQYQQESKETFELIESNIQRATNLIQSFKQITVDQTSEQLRHFKLLTLIQDTLNTLHPKLKKTQHQVKLDISENVELYSYPGPLSQVFINLVNNSLSHGFKNIGSGDITLTLFDYASGDDEVLILYRDNGLGISQQNQEKMFDPYFTTNRSEGNTGLGMPIIKTIIEEKLAGELLCNSLEGAGVEFYIRLPVNIEKKISA</sequence>
<evidence type="ECO:0000256" key="1">
    <source>
        <dbReference type="ARBA" id="ARBA00000085"/>
    </source>
</evidence>
<dbReference type="EC" id="2.7.13.3" evidence="2"/>
<keyword evidence="4" id="KW-0418">Kinase</keyword>
<dbReference type="Proteomes" id="UP001467690">
    <property type="component" value="Unassembled WGS sequence"/>
</dbReference>
<proteinExistence type="predicted"/>
<organism evidence="4 5">
    <name type="scientific">Catenovulum sediminis</name>
    <dbReference type="NCBI Taxonomy" id="1740262"/>
    <lineage>
        <taxon>Bacteria</taxon>
        <taxon>Pseudomonadati</taxon>
        <taxon>Pseudomonadota</taxon>
        <taxon>Gammaproteobacteria</taxon>
        <taxon>Alteromonadales</taxon>
        <taxon>Alteromonadaceae</taxon>
        <taxon>Catenovulum</taxon>
    </lineage>
</organism>
<dbReference type="InterPro" id="IPR003594">
    <property type="entry name" value="HATPase_dom"/>
</dbReference>
<keyword evidence="4" id="KW-0808">Transferase</keyword>
<comment type="caution">
    <text evidence="4">The sequence shown here is derived from an EMBL/GenBank/DDBJ whole genome shotgun (WGS) entry which is preliminary data.</text>
</comment>
<evidence type="ECO:0000256" key="2">
    <source>
        <dbReference type="ARBA" id="ARBA00012438"/>
    </source>
</evidence>
<comment type="catalytic activity">
    <reaction evidence="1">
        <text>ATP + protein L-histidine = ADP + protein N-phospho-L-histidine.</text>
        <dbReference type="EC" id="2.7.13.3"/>
    </reaction>
</comment>
<dbReference type="PANTHER" id="PTHR43065">
    <property type="entry name" value="SENSOR HISTIDINE KINASE"/>
    <property type="match status" value="1"/>
</dbReference>
<evidence type="ECO:0000313" key="4">
    <source>
        <dbReference type="EMBL" id="MER2492980.1"/>
    </source>
</evidence>